<evidence type="ECO:0000313" key="2">
    <source>
        <dbReference type="EMBL" id="RWR97759.1"/>
    </source>
</evidence>
<evidence type="ECO:0000313" key="3">
    <source>
        <dbReference type="Proteomes" id="UP000283530"/>
    </source>
</evidence>
<keyword evidence="2" id="KW-0696">RNA-directed RNA polymerase</keyword>
<accession>A0A443Q435</accession>
<dbReference type="PANTHER" id="PTHR34456">
    <property type="entry name" value="MITOVIRUS RNA-DEPENDENT RNA POLYMERASE"/>
    <property type="match status" value="1"/>
</dbReference>
<proteinExistence type="predicted"/>
<feature type="compositionally biased region" description="Low complexity" evidence="1">
    <location>
        <begin position="13"/>
        <end position="24"/>
    </location>
</feature>
<dbReference type="OrthoDB" id="1283468at2759"/>
<dbReference type="Proteomes" id="UP000283530">
    <property type="component" value="Unassembled WGS sequence"/>
</dbReference>
<comment type="caution">
    <text evidence="2">The sequence shown here is derived from an EMBL/GenBank/DDBJ whole genome shotgun (WGS) entry which is preliminary data.</text>
</comment>
<name>A0A443Q435_9MAGN</name>
<evidence type="ECO:0000256" key="1">
    <source>
        <dbReference type="SAM" id="MobiDB-lite"/>
    </source>
</evidence>
<dbReference type="Pfam" id="PF05919">
    <property type="entry name" value="Mitovir_RNA_pol"/>
    <property type="match status" value="1"/>
</dbReference>
<dbReference type="PANTHER" id="PTHR34456:SF9">
    <property type="entry name" value="MITOVIRUS RNA-DEPENDENT RNA POLYMERASE"/>
    <property type="match status" value="1"/>
</dbReference>
<keyword evidence="2" id="KW-0808">Transferase</keyword>
<feature type="compositionally biased region" description="Basic and acidic residues" evidence="1">
    <location>
        <begin position="32"/>
        <end position="60"/>
    </location>
</feature>
<dbReference type="AlphaFoldDB" id="A0A443Q435"/>
<gene>
    <name evidence="2" type="ORF">CKAN_02721300</name>
</gene>
<protein>
    <submittedName>
        <fullName evidence="2">RNA-dependent RNA polymerase</fullName>
    </submittedName>
</protein>
<dbReference type="GO" id="GO:0003968">
    <property type="term" value="F:RNA-directed RNA polymerase activity"/>
    <property type="evidence" value="ECO:0007669"/>
    <property type="project" value="UniProtKB-KW"/>
</dbReference>
<dbReference type="STRING" id="337451.A0A443Q435"/>
<dbReference type="InterPro" id="IPR008686">
    <property type="entry name" value="RNA_pol_mitovir"/>
</dbReference>
<dbReference type="InterPro" id="IPR043502">
    <property type="entry name" value="DNA/RNA_pol_sf"/>
</dbReference>
<sequence>MDRRKRTRSTKVPSSSSPAPQGGQADAGTSSDKNEKNKGKERPRLEDSLVSSNKEKADRLSKVEEAAEQFVYSFGERPFKLIAERTDRSENLVRMYLSFFSLYKVILIGKKQSYDYISIVSPPSRSPVDLQEEYSKVVVELSERYIPWMYERPMELMFRWKPSWTASSVRTRGNPFLPKVRQKGMSPFSRMMWDLFSLSLWDKFTIFGSSNPSPAMLRRVWPFQTDNLEWASRYIIPVVSFFASTLTIYPTKGRESFDSENFPWSLYQNTPSIDSLYCKAADDFQYVTLKAYAFCRDRLKSSIAGKDDELMLYFAPGRLAFHFKAEGAGKVRVFAIPNSFKQALLRPAHDWCMSILKGIQMDGTYDQVRPLRRISKLRRLFSFDLSSATDRFPLSVQALTINSIFDPLTAYSWVVCGLGANAFSCQTSSSNRPDTFGLVRFATGQPLGLLSSWPLFALCHHFIVWFCANKVYPGKVFKRYALLGDDIVIAD</sequence>
<feature type="region of interest" description="Disordered" evidence="1">
    <location>
        <begin position="1"/>
        <end position="60"/>
    </location>
</feature>
<keyword evidence="3" id="KW-1185">Reference proteome</keyword>
<keyword evidence="2" id="KW-0548">Nucleotidyltransferase</keyword>
<organism evidence="2 3">
    <name type="scientific">Cinnamomum micranthum f. kanehirae</name>
    <dbReference type="NCBI Taxonomy" id="337451"/>
    <lineage>
        <taxon>Eukaryota</taxon>
        <taxon>Viridiplantae</taxon>
        <taxon>Streptophyta</taxon>
        <taxon>Embryophyta</taxon>
        <taxon>Tracheophyta</taxon>
        <taxon>Spermatophyta</taxon>
        <taxon>Magnoliopsida</taxon>
        <taxon>Magnoliidae</taxon>
        <taxon>Laurales</taxon>
        <taxon>Lauraceae</taxon>
        <taxon>Cinnamomum</taxon>
    </lineage>
</organism>
<dbReference type="SUPFAM" id="SSF56672">
    <property type="entry name" value="DNA/RNA polymerases"/>
    <property type="match status" value="1"/>
</dbReference>
<dbReference type="EMBL" id="QPKB01000044">
    <property type="protein sequence ID" value="RWR97759.1"/>
    <property type="molecule type" value="Genomic_DNA"/>
</dbReference>
<reference evidence="2 3" key="1">
    <citation type="journal article" date="2019" name="Nat. Plants">
        <title>Stout camphor tree genome fills gaps in understanding of flowering plant genome evolution.</title>
        <authorList>
            <person name="Chaw S.M."/>
            <person name="Liu Y.C."/>
            <person name="Wu Y.W."/>
            <person name="Wang H.Y."/>
            <person name="Lin C.I."/>
            <person name="Wu C.S."/>
            <person name="Ke H.M."/>
            <person name="Chang L.Y."/>
            <person name="Hsu C.Y."/>
            <person name="Yang H.T."/>
            <person name="Sudianto E."/>
            <person name="Hsu M.H."/>
            <person name="Wu K.P."/>
            <person name="Wang L.N."/>
            <person name="Leebens-Mack J.H."/>
            <person name="Tsai I.J."/>
        </authorList>
    </citation>
    <scope>NUCLEOTIDE SEQUENCE [LARGE SCALE GENOMIC DNA]</scope>
    <source>
        <strain evidence="3">cv. Chaw 1501</strain>
        <tissue evidence="2">Young leaves</tissue>
    </source>
</reference>